<dbReference type="RefSeq" id="WP_071856366.1">
    <property type="nucleotide sequence ID" value="NZ_JXLB01000039.1"/>
</dbReference>
<reference evidence="1 2" key="1">
    <citation type="submission" date="2014-12" db="EMBL/GenBank/DDBJ databases">
        <title>Draft genome sequences of 29 type strains of Enterococci.</title>
        <authorList>
            <person name="Zhong Z."/>
            <person name="Sun Z."/>
            <person name="Liu W."/>
            <person name="Zhang W."/>
            <person name="Zhang H."/>
        </authorList>
    </citation>
    <scope>NUCLEOTIDE SEQUENCE [LARGE SCALE GENOMIC DNA]</scope>
    <source>
        <strain evidence="1 2">DSM 15687</strain>
    </source>
</reference>
<dbReference type="Proteomes" id="UP000182152">
    <property type="component" value="Unassembled WGS sequence"/>
</dbReference>
<gene>
    <name evidence="1" type="ORF">RV14_GL001612</name>
</gene>
<evidence type="ECO:0008006" key="3">
    <source>
        <dbReference type="Google" id="ProtNLM"/>
    </source>
</evidence>
<sequence>MIHVTARKVGNSISISIPKQYQVEAGTEYVTYKSKNGGLIFTPKIKNPFLSDESFQKAEDEEWQFLAQEEIEKDV</sequence>
<dbReference type="EMBL" id="JXLB01000039">
    <property type="protein sequence ID" value="OJG77146.1"/>
    <property type="molecule type" value="Genomic_DNA"/>
</dbReference>
<dbReference type="STRING" id="150033.RV14_GL001612"/>
<organism evidence="1 2">
    <name type="scientific">Enterococcus ratti</name>
    <dbReference type="NCBI Taxonomy" id="150033"/>
    <lineage>
        <taxon>Bacteria</taxon>
        <taxon>Bacillati</taxon>
        <taxon>Bacillota</taxon>
        <taxon>Bacilli</taxon>
        <taxon>Lactobacillales</taxon>
        <taxon>Enterococcaceae</taxon>
        <taxon>Enterococcus</taxon>
    </lineage>
</organism>
<keyword evidence="2" id="KW-1185">Reference proteome</keyword>
<dbReference type="AlphaFoldDB" id="A0A1L8W7Z8"/>
<name>A0A1L8W7Z8_9ENTE</name>
<accession>A0A1L8W7Z8</accession>
<evidence type="ECO:0000313" key="2">
    <source>
        <dbReference type="Proteomes" id="UP000182152"/>
    </source>
</evidence>
<proteinExistence type="predicted"/>
<dbReference type="NCBIfam" id="NF047400">
    <property type="entry name" value="MazE_PemI_antitoxin"/>
    <property type="match status" value="1"/>
</dbReference>
<protein>
    <recommendedName>
        <fullName evidence="3">AbrB family transcriptional regulator</fullName>
    </recommendedName>
</protein>
<comment type="caution">
    <text evidence="1">The sequence shown here is derived from an EMBL/GenBank/DDBJ whole genome shotgun (WGS) entry which is preliminary data.</text>
</comment>
<dbReference type="OrthoDB" id="71707at2"/>
<evidence type="ECO:0000313" key="1">
    <source>
        <dbReference type="EMBL" id="OJG77146.1"/>
    </source>
</evidence>
<dbReference type="Gene3D" id="2.10.260.10">
    <property type="match status" value="1"/>
</dbReference>